<organism evidence="1 2">
    <name type="scientific">Hanstruepera neustonica</name>
    <dbReference type="NCBI Taxonomy" id="1445657"/>
    <lineage>
        <taxon>Bacteria</taxon>
        <taxon>Pseudomonadati</taxon>
        <taxon>Bacteroidota</taxon>
        <taxon>Flavobacteriia</taxon>
        <taxon>Flavobacteriales</taxon>
        <taxon>Flavobacteriaceae</taxon>
        <taxon>Hanstruepera</taxon>
    </lineage>
</organism>
<evidence type="ECO:0008006" key="3">
    <source>
        <dbReference type="Google" id="ProtNLM"/>
    </source>
</evidence>
<proteinExistence type="predicted"/>
<dbReference type="EMBL" id="POWF01000004">
    <property type="protein sequence ID" value="PNQ73086.1"/>
    <property type="molecule type" value="Genomic_DNA"/>
</dbReference>
<protein>
    <recommendedName>
        <fullName evidence="3">Haem-binding uptake Tiki superfamily ChaN domain-containing protein</fullName>
    </recommendedName>
</protein>
<dbReference type="OrthoDB" id="674654at2"/>
<keyword evidence="2" id="KW-1185">Reference proteome</keyword>
<sequence length="215" mass="25385">MSTLIVLGSAHSEGGACTSEELYNIIQEIKPEVVFCEVSPEKLPQFLKRTDVSSTEMEAIKRLINEESINVVPVDVNEDPFDQRLEAMFSLFKRKMKVYINAHNMSLNETYLKGFKFLNSVDSDKIFRDKNDMERYFIETVNNQELSNFYSDWLKWNDKRENQWINLVHNYFKINKPKVGVFLVGAGHRFRLIDKIENVKNRNKLLVSWDFFHFK</sequence>
<comment type="caution">
    <text evidence="1">The sequence shown here is derived from an EMBL/GenBank/DDBJ whole genome shotgun (WGS) entry which is preliminary data.</text>
</comment>
<gene>
    <name evidence="1" type="ORF">C1T31_08840</name>
</gene>
<evidence type="ECO:0000313" key="1">
    <source>
        <dbReference type="EMBL" id="PNQ73086.1"/>
    </source>
</evidence>
<dbReference type="Proteomes" id="UP000236641">
    <property type="component" value="Unassembled WGS sequence"/>
</dbReference>
<name>A0A2K1DYI4_9FLAO</name>
<dbReference type="AlphaFoldDB" id="A0A2K1DYI4"/>
<dbReference type="RefSeq" id="WP_103052126.1">
    <property type="nucleotide sequence ID" value="NZ_POWF01000004.1"/>
</dbReference>
<accession>A0A2K1DYI4</accession>
<reference evidence="1 2" key="1">
    <citation type="submission" date="2018-01" db="EMBL/GenBank/DDBJ databases">
        <title>The draft genome of Hanstruepera neustonica JCM19743.</title>
        <authorList>
            <person name="He R.-H."/>
            <person name="Du Z.-J."/>
        </authorList>
    </citation>
    <scope>NUCLEOTIDE SEQUENCE [LARGE SCALE GENOMIC DNA]</scope>
    <source>
        <strain evidence="1 2">JCM19743</strain>
    </source>
</reference>
<evidence type="ECO:0000313" key="2">
    <source>
        <dbReference type="Proteomes" id="UP000236641"/>
    </source>
</evidence>